<dbReference type="RefSeq" id="WP_158949556.1">
    <property type="nucleotide sequence ID" value="NZ_CP046400.1"/>
</dbReference>
<organism evidence="1 2">
    <name type="scientific">Pseudodesulfovibrio cashew</name>
    <dbReference type="NCBI Taxonomy" id="2678688"/>
    <lineage>
        <taxon>Bacteria</taxon>
        <taxon>Pseudomonadati</taxon>
        <taxon>Thermodesulfobacteriota</taxon>
        <taxon>Desulfovibrionia</taxon>
        <taxon>Desulfovibrionales</taxon>
        <taxon>Desulfovibrionaceae</taxon>
    </lineage>
</organism>
<protein>
    <submittedName>
        <fullName evidence="1">Uncharacterized protein</fullName>
    </submittedName>
</protein>
<evidence type="ECO:0000313" key="1">
    <source>
        <dbReference type="EMBL" id="QGY41357.1"/>
    </source>
</evidence>
<proteinExistence type="predicted"/>
<accession>A0A6I6JMK1</accession>
<name>A0A6I6JMK1_9BACT</name>
<gene>
    <name evidence="1" type="ORF">GM415_14905</name>
</gene>
<dbReference type="EMBL" id="CP046400">
    <property type="protein sequence ID" value="QGY41357.1"/>
    <property type="molecule type" value="Genomic_DNA"/>
</dbReference>
<dbReference type="AlphaFoldDB" id="A0A6I6JMK1"/>
<evidence type="ECO:0000313" key="2">
    <source>
        <dbReference type="Proteomes" id="UP000428328"/>
    </source>
</evidence>
<dbReference type="Proteomes" id="UP000428328">
    <property type="component" value="Chromosome"/>
</dbReference>
<keyword evidence="2" id="KW-1185">Reference proteome</keyword>
<reference evidence="1 2" key="1">
    <citation type="submission" date="2019-11" db="EMBL/GenBank/DDBJ databases">
        <authorList>
            <person name="Zheng R.K."/>
            <person name="Sun C.M."/>
        </authorList>
    </citation>
    <scope>NUCLEOTIDE SEQUENCE [LARGE SCALE GENOMIC DNA]</scope>
    <source>
        <strain evidence="1 2">SRB007</strain>
    </source>
</reference>
<dbReference type="KEGG" id="psel:GM415_14905"/>
<sequence>MEIIIIQPEETPPVPFVHSLSMVIKSFKGRRDVEVHLFRSSWETAMEEGVDWTRLISGTEDAESSRRVIMESFTAAERDRIIKYLKEQYSTRLRGIRSTPLTFPVPAGLAGLSQLTPNKSVGLIEFERIPSYSLGLPIKGLYDLNQHPPIVED</sequence>